<proteinExistence type="predicted"/>
<dbReference type="STRING" id="1220535.IMCC14465_02730"/>
<organism evidence="2 3">
    <name type="scientific">alpha proteobacterium IMCC14465</name>
    <dbReference type="NCBI Taxonomy" id="1220535"/>
    <lineage>
        <taxon>Bacteria</taxon>
        <taxon>Pseudomonadati</taxon>
        <taxon>Pseudomonadota</taxon>
        <taxon>Alphaproteobacteria</taxon>
        <taxon>PS1 clade</taxon>
    </lineage>
</organism>
<name>J9E1U0_9PROT</name>
<dbReference type="AlphaFoldDB" id="J9E1U0"/>
<keyword evidence="3" id="KW-1185">Reference proteome</keyword>
<feature type="compositionally biased region" description="Polar residues" evidence="1">
    <location>
        <begin position="184"/>
        <end position="193"/>
    </location>
</feature>
<evidence type="ECO:0000313" key="2">
    <source>
        <dbReference type="EMBL" id="EJW21879.1"/>
    </source>
</evidence>
<dbReference type="Proteomes" id="UP000004836">
    <property type="component" value="Unassembled WGS sequence"/>
</dbReference>
<gene>
    <name evidence="2" type="ORF">IMCC14465_02730</name>
</gene>
<comment type="caution">
    <text evidence="2">The sequence shown here is derived from an EMBL/GenBank/DDBJ whole genome shotgun (WGS) entry which is preliminary data.</text>
</comment>
<dbReference type="EMBL" id="ALYF01000002">
    <property type="protein sequence ID" value="EJW21879.1"/>
    <property type="molecule type" value="Genomic_DNA"/>
</dbReference>
<accession>J9E1U0</accession>
<sequence>MSFTNLSQMFSLRAGRGRLRAISLFCVLLPVLLAGCASMPPFKEKAQGLVGLGEKELLACSGLPNASFTTQDGTQVLVYSMRRAEIQDYGFTSNLNYWGHWGRCSPFAGGFNRCAPYGFGNDIEIKERSCQVGYWIKDGKVTHIMGENSFGGLGLCSQILNRCLQPDTPIGEGVDEAGDDAVSPQKTAHTPSY</sequence>
<protein>
    <submittedName>
        <fullName evidence="2">Uncharacterized protein</fullName>
    </submittedName>
</protein>
<reference evidence="2 3" key="1">
    <citation type="journal article" date="2012" name="J. Bacteriol.">
        <title>Genome Sequence of Strain IMCC14465, Isolated from the East Sea, Belonging to the PS1 Clade of Alphaproteobacteria.</title>
        <authorList>
            <person name="Yang S.J."/>
            <person name="Kang I."/>
            <person name="Cho J.C."/>
        </authorList>
    </citation>
    <scope>NUCLEOTIDE SEQUENCE [LARGE SCALE GENOMIC DNA]</scope>
    <source>
        <strain evidence="2 3">IMCC14465</strain>
    </source>
</reference>
<evidence type="ECO:0000313" key="3">
    <source>
        <dbReference type="Proteomes" id="UP000004836"/>
    </source>
</evidence>
<evidence type="ECO:0000256" key="1">
    <source>
        <dbReference type="SAM" id="MobiDB-lite"/>
    </source>
</evidence>
<feature type="region of interest" description="Disordered" evidence="1">
    <location>
        <begin position="171"/>
        <end position="193"/>
    </location>
</feature>
<dbReference type="OrthoDB" id="9832568at2"/>